<organism evidence="7 8">
    <name type="scientific">Thermococcus nautili</name>
    <dbReference type="NCBI Taxonomy" id="195522"/>
    <lineage>
        <taxon>Archaea</taxon>
        <taxon>Methanobacteriati</taxon>
        <taxon>Methanobacteriota</taxon>
        <taxon>Thermococci</taxon>
        <taxon>Thermococcales</taxon>
        <taxon>Thermococcaceae</taxon>
        <taxon>Thermococcus</taxon>
    </lineage>
</organism>
<evidence type="ECO:0000256" key="2">
    <source>
        <dbReference type="ARBA" id="ARBA00022741"/>
    </source>
</evidence>
<dbReference type="OrthoDB" id="10741at2157"/>
<name>W8PMJ3_9EURY</name>
<dbReference type="SUPFAM" id="SSF82544">
    <property type="entry name" value="GckA/TtuD-like"/>
    <property type="match status" value="1"/>
</dbReference>
<dbReference type="PANTHER" id="PTHR12227:SF0">
    <property type="entry name" value="GLYCERATE KINASE"/>
    <property type="match status" value="1"/>
</dbReference>
<gene>
    <name evidence="7" type="ORF">BD01_1650</name>
</gene>
<dbReference type="InterPro" id="IPR039760">
    <property type="entry name" value="MOFRL_protein"/>
</dbReference>
<dbReference type="InterPro" id="IPR007835">
    <property type="entry name" value="MOFRL"/>
</dbReference>
<dbReference type="KEGG" id="tnu:BD01_1650"/>
<dbReference type="InterPro" id="IPR037035">
    <property type="entry name" value="GK-like_C_sf"/>
</dbReference>
<dbReference type="InterPro" id="IPR038614">
    <property type="entry name" value="GK_N_sf"/>
</dbReference>
<evidence type="ECO:0000256" key="1">
    <source>
        <dbReference type="ARBA" id="ARBA00022679"/>
    </source>
</evidence>
<sequence length="436" mass="46275">MIEELIQEAIRAGDPYGALKGALHYGEGRLAVLGREFRVGGRVYVLAIGKASCRMARAVFETLPRELVGDALIVTKHGYAMDCDGIEARIIEAGHPIPDENSLLAGKLGLELAEKVGRDDILLTLISGGGSALFVYPAEGISLEDLIRTNELLLRSGATIREINTVRKHLSRVKGGRLAKAVKGTVVSLIVSDVVGDDLSSIASGITSPDPTTYRDAYEVLVRRGIWDRVPESVRRVIERGMRGEIEETPKELGNVHNFIIAGNSKACEAVARKAEELGFNSAVMTTTLEGEAKEVALAVGSIIEEVAKRDRPVKKPAVLVFGGEWTVTVGDAKGLGGPNQEFALSIARKIAGLNVTVAAFDTDGTDGPTDAAGGIVDGETLRRLEEAGVDVEEALRNHDSYHALERAGALLKTGPTGTNVNSMVIAVVGDRGDAL</sequence>
<dbReference type="GO" id="GO:0005737">
    <property type="term" value="C:cytoplasm"/>
    <property type="evidence" value="ECO:0007669"/>
    <property type="project" value="TreeGrafter"/>
</dbReference>
<dbReference type="Pfam" id="PF13660">
    <property type="entry name" value="DUF4147"/>
    <property type="match status" value="1"/>
</dbReference>
<dbReference type="Gene3D" id="3.40.1480.10">
    <property type="entry name" value="MOFRL domain"/>
    <property type="match status" value="1"/>
</dbReference>
<accession>W8PMJ3</accession>
<proteinExistence type="predicted"/>
<dbReference type="STRING" id="195522.BD01_1650"/>
<keyword evidence="8" id="KW-1185">Reference proteome</keyword>
<evidence type="ECO:0000313" key="8">
    <source>
        <dbReference type="Proteomes" id="UP000019434"/>
    </source>
</evidence>
<evidence type="ECO:0000313" key="7">
    <source>
        <dbReference type="EMBL" id="AHL23254.1"/>
    </source>
</evidence>
<dbReference type="GO" id="GO:0008887">
    <property type="term" value="F:glycerate kinase activity"/>
    <property type="evidence" value="ECO:0007669"/>
    <property type="project" value="InterPro"/>
</dbReference>
<evidence type="ECO:0000259" key="5">
    <source>
        <dbReference type="Pfam" id="PF05161"/>
    </source>
</evidence>
<dbReference type="Gene3D" id="3.40.50.10180">
    <property type="entry name" value="Glycerate kinase, MOFRL-like N-terminal domain"/>
    <property type="match status" value="1"/>
</dbReference>
<dbReference type="GO" id="GO:0005524">
    <property type="term" value="F:ATP binding"/>
    <property type="evidence" value="ECO:0007669"/>
    <property type="project" value="UniProtKB-KW"/>
</dbReference>
<dbReference type="InterPro" id="IPR025286">
    <property type="entry name" value="MOFRL_assoc_dom"/>
</dbReference>
<dbReference type="eggNOG" id="arCOG04170">
    <property type="taxonomic scope" value="Archaea"/>
</dbReference>
<dbReference type="FunFam" id="3.40.50.10180:FF:000001">
    <property type="entry name" value="Glycerate kinase"/>
    <property type="match status" value="1"/>
</dbReference>
<dbReference type="FunFam" id="3.40.1480.10:FF:000002">
    <property type="entry name" value="Glycerate kinase"/>
    <property type="match status" value="1"/>
</dbReference>
<keyword evidence="1" id="KW-0808">Transferase</keyword>
<dbReference type="GeneID" id="24957233"/>
<dbReference type="Proteomes" id="UP000019434">
    <property type="component" value="Chromosome"/>
</dbReference>
<dbReference type="PANTHER" id="PTHR12227">
    <property type="entry name" value="GLYCERATE KINASE"/>
    <property type="match status" value="1"/>
</dbReference>
<dbReference type="AlphaFoldDB" id="W8PMJ3"/>
<protein>
    <submittedName>
        <fullName evidence="7">Putative glycerate kinase</fullName>
    </submittedName>
</protein>
<dbReference type="RefSeq" id="WP_042691750.1">
    <property type="nucleotide sequence ID" value="NZ_CP007264.1"/>
</dbReference>
<dbReference type="Pfam" id="PF05161">
    <property type="entry name" value="MOFRL"/>
    <property type="match status" value="1"/>
</dbReference>
<reference evidence="7 8" key="1">
    <citation type="submission" date="2014-02" db="EMBL/GenBank/DDBJ databases">
        <title>Genome Sequence of an Hyperthermophilic Archaeon, Thermococcus nautili 30-1, producing viral vesicles.</title>
        <authorList>
            <person name="Oberto J."/>
            <person name="Gaudin M."/>
            <person name="Cossu M."/>
            <person name="Gorlas A."/>
            <person name="Slesarev A."/>
            <person name="Marguet E."/>
            <person name="Forterre P."/>
        </authorList>
    </citation>
    <scope>NUCLEOTIDE SEQUENCE [LARGE SCALE GENOMIC DNA]</scope>
    <source>
        <strain evidence="7 8">30-1</strain>
    </source>
</reference>
<keyword evidence="2" id="KW-0547">Nucleotide-binding</keyword>
<dbReference type="EMBL" id="CP007264">
    <property type="protein sequence ID" value="AHL23254.1"/>
    <property type="molecule type" value="Genomic_DNA"/>
</dbReference>
<keyword evidence="3 7" id="KW-0418">Kinase</keyword>
<keyword evidence="4" id="KW-0067">ATP-binding</keyword>
<feature type="domain" description="MOFRL" evidence="5">
    <location>
        <begin position="319"/>
        <end position="422"/>
    </location>
</feature>
<evidence type="ECO:0000259" key="6">
    <source>
        <dbReference type="Pfam" id="PF13660"/>
    </source>
</evidence>
<feature type="domain" description="MOFRL-associated" evidence="6">
    <location>
        <begin position="2"/>
        <end position="239"/>
    </location>
</feature>
<dbReference type="HOGENOM" id="CLU_032279_1_1_2"/>
<evidence type="ECO:0000256" key="3">
    <source>
        <dbReference type="ARBA" id="ARBA00022777"/>
    </source>
</evidence>
<evidence type="ECO:0000256" key="4">
    <source>
        <dbReference type="ARBA" id="ARBA00022840"/>
    </source>
</evidence>